<dbReference type="AlphaFoldDB" id="A0AAD6TWF0"/>
<comment type="caution">
    <text evidence="2">The sequence shown here is derived from an EMBL/GenBank/DDBJ whole genome shotgun (WGS) entry which is preliminary data.</text>
</comment>
<keyword evidence="1" id="KW-0472">Membrane</keyword>
<keyword evidence="1" id="KW-1133">Transmembrane helix</keyword>
<protein>
    <submittedName>
        <fullName evidence="2">Uncharacterized protein</fullName>
    </submittedName>
</protein>
<evidence type="ECO:0000313" key="3">
    <source>
        <dbReference type="Proteomes" id="UP001222325"/>
    </source>
</evidence>
<gene>
    <name evidence="2" type="ORF">B0H15DRAFT_859951</name>
</gene>
<keyword evidence="1" id="KW-0812">Transmembrane</keyword>
<dbReference type="EMBL" id="JARJCN010000064">
    <property type="protein sequence ID" value="KAJ7078718.1"/>
    <property type="molecule type" value="Genomic_DNA"/>
</dbReference>
<proteinExistence type="predicted"/>
<keyword evidence="3" id="KW-1185">Reference proteome</keyword>
<evidence type="ECO:0000256" key="1">
    <source>
        <dbReference type="SAM" id="Phobius"/>
    </source>
</evidence>
<sequence length="115" mass="13278">MEVLRVHIHRRLLELALRISFYEMADNSEDVLRPPMGSRLRWLGLLLARVVLVAVLVSALIDKFGFGAVYDLLVFCVQRVEFLLPHLRLLVLLTLILLLLHLPRFRILLRGVVVC</sequence>
<evidence type="ECO:0000313" key="2">
    <source>
        <dbReference type="EMBL" id="KAJ7078718.1"/>
    </source>
</evidence>
<name>A0AAD6TWF0_9AGAR</name>
<feature type="transmembrane region" description="Helical" evidence="1">
    <location>
        <begin position="82"/>
        <end position="100"/>
    </location>
</feature>
<dbReference type="Proteomes" id="UP001222325">
    <property type="component" value="Unassembled WGS sequence"/>
</dbReference>
<reference evidence="2" key="1">
    <citation type="submission" date="2023-03" db="EMBL/GenBank/DDBJ databases">
        <title>Massive genome expansion in bonnet fungi (Mycena s.s.) driven by repeated elements and novel gene families across ecological guilds.</title>
        <authorList>
            <consortium name="Lawrence Berkeley National Laboratory"/>
            <person name="Harder C.B."/>
            <person name="Miyauchi S."/>
            <person name="Viragh M."/>
            <person name="Kuo A."/>
            <person name="Thoen E."/>
            <person name="Andreopoulos B."/>
            <person name="Lu D."/>
            <person name="Skrede I."/>
            <person name="Drula E."/>
            <person name="Henrissat B."/>
            <person name="Morin E."/>
            <person name="Kohler A."/>
            <person name="Barry K."/>
            <person name="LaButti K."/>
            <person name="Morin E."/>
            <person name="Salamov A."/>
            <person name="Lipzen A."/>
            <person name="Mereny Z."/>
            <person name="Hegedus B."/>
            <person name="Baldrian P."/>
            <person name="Stursova M."/>
            <person name="Weitz H."/>
            <person name="Taylor A."/>
            <person name="Grigoriev I.V."/>
            <person name="Nagy L.G."/>
            <person name="Martin F."/>
            <person name="Kauserud H."/>
        </authorList>
    </citation>
    <scope>NUCLEOTIDE SEQUENCE</scope>
    <source>
        <strain evidence="2">CBHHK173m</strain>
    </source>
</reference>
<organism evidence="2 3">
    <name type="scientific">Mycena belliarum</name>
    <dbReference type="NCBI Taxonomy" id="1033014"/>
    <lineage>
        <taxon>Eukaryota</taxon>
        <taxon>Fungi</taxon>
        <taxon>Dikarya</taxon>
        <taxon>Basidiomycota</taxon>
        <taxon>Agaricomycotina</taxon>
        <taxon>Agaricomycetes</taxon>
        <taxon>Agaricomycetidae</taxon>
        <taxon>Agaricales</taxon>
        <taxon>Marasmiineae</taxon>
        <taxon>Mycenaceae</taxon>
        <taxon>Mycena</taxon>
    </lineage>
</organism>
<feature type="transmembrane region" description="Helical" evidence="1">
    <location>
        <begin position="42"/>
        <end position="62"/>
    </location>
</feature>
<accession>A0AAD6TWF0</accession>